<protein>
    <submittedName>
        <fullName evidence="2">Uncharacterized protein</fullName>
    </submittedName>
</protein>
<accession>A0ABM8ITC9</accession>
<evidence type="ECO:0000256" key="1">
    <source>
        <dbReference type="SAM" id="Phobius"/>
    </source>
</evidence>
<dbReference type="RefSeq" id="WP_338251374.1">
    <property type="nucleotide sequence ID" value="NZ_AP028907.1"/>
</dbReference>
<gene>
    <name evidence="2" type="ORF">PABY_03840</name>
</gene>
<feature type="transmembrane region" description="Helical" evidence="1">
    <location>
        <begin position="46"/>
        <end position="66"/>
    </location>
</feature>
<name>A0ABM8ITC9_9CREN</name>
<sequence length="73" mass="8024">MYPEDLLLLASFTTNLIGMALLALVASRKRARLDDTRLVDRISKGVAVLVLTVIGLVLAFAMLRLLELAEQNL</sequence>
<keyword evidence="3" id="KW-1185">Reference proteome</keyword>
<organism evidence="2 3">
    <name type="scientific">Pyrodictium abyssi</name>
    <dbReference type="NCBI Taxonomy" id="54256"/>
    <lineage>
        <taxon>Archaea</taxon>
        <taxon>Thermoproteota</taxon>
        <taxon>Thermoprotei</taxon>
        <taxon>Desulfurococcales</taxon>
        <taxon>Pyrodictiaceae</taxon>
        <taxon>Pyrodictium</taxon>
    </lineage>
</organism>
<dbReference type="Proteomes" id="UP001341135">
    <property type="component" value="Chromosome"/>
</dbReference>
<proteinExistence type="predicted"/>
<dbReference type="GeneID" id="89288416"/>
<evidence type="ECO:0000313" key="3">
    <source>
        <dbReference type="Proteomes" id="UP001341135"/>
    </source>
</evidence>
<keyword evidence="1" id="KW-0812">Transmembrane</keyword>
<feature type="transmembrane region" description="Helical" evidence="1">
    <location>
        <begin position="6"/>
        <end position="25"/>
    </location>
</feature>
<evidence type="ECO:0000313" key="2">
    <source>
        <dbReference type="EMBL" id="BES80817.1"/>
    </source>
</evidence>
<dbReference type="EMBL" id="AP028907">
    <property type="protein sequence ID" value="BES80817.1"/>
    <property type="molecule type" value="Genomic_DNA"/>
</dbReference>
<keyword evidence="1" id="KW-1133">Transmembrane helix</keyword>
<keyword evidence="1" id="KW-0472">Membrane</keyword>
<reference evidence="2 3" key="1">
    <citation type="submission" date="2023-09" db="EMBL/GenBank/DDBJ databases">
        <title>Pyrofollis japonicus gen. nov. sp. nov., a novel member of the family Pyrodictiaceae isolated from the Iheya North hydrothermal field.</title>
        <authorList>
            <person name="Miyazaki U."/>
            <person name="Sanari M."/>
            <person name="Tame A."/>
            <person name="Kitajima M."/>
            <person name="Okamoto A."/>
            <person name="Sawayama S."/>
            <person name="Miyazaki J."/>
            <person name="Takai K."/>
            <person name="Nakagawa S."/>
        </authorList>
    </citation>
    <scope>NUCLEOTIDE SEQUENCE [LARGE SCALE GENOMIC DNA]</scope>
    <source>
        <strain evidence="2 3">AV2</strain>
    </source>
</reference>